<evidence type="ECO:0000256" key="9">
    <source>
        <dbReference type="ARBA" id="ARBA00022840"/>
    </source>
</evidence>
<dbReference type="Pfam" id="PF07973">
    <property type="entry name" value="tRNA_SAD"/>
    <property type="match status" value="1"/>
</dbReference>
<evidence type="ECO:0000256" key="5">
    <source>
        <dbReference type="ARBA" id="ARBA00022598"/>
    </source>
</evidence>
<sequence length="262" mass="29038">MTDDEIKQVEDIVNQKIDAEIQGIIDRDIPIKEAMDRGVTALFGEKYGETVRVVSFDKNYSMELCGGTHVKNTSEIGYFKLLSESSIAAGIRRIEATTSTNVLDYYKQKEQMLDEISAMLKHPQKLTQTVQNLSTENGVIKKSLTSYEQVIANLEFEKFTQYQKELSYILSYDHLSSDVVKLLASKLRTEYPDRAFILTTKEDGKLKLTVICGDIYLKNGKPDAKTIVKEIAPIIKGGGGGQAAIANAVGDISTDLGLLANQ</sequence>
<dbReference type="SMART" id="SM00863">
    <property type="entry name" value="tRNA_SAD"/>
    <property type="match status" value="1"/>
</dbReference>
<evidence type="ECO:0000256" key="8">
    <source>
        <dbReference type="ARBA" id="ARBA00022833"/>
    </source>
</evidence>
<keyword evidence="11" id="KW-0648">Protein biosynthesis</keyword>
<gene>
    <name evidence="14" type="ORF">DSTB1V02_LOCUS14528</name>
</gene>
<keyword evidence="8" id="KW-0862">Zinc</keyword>
<dbReference type="FunFam" id="3.30.980.10:FF:000004">
    <property type="entry name" value="Alanine--tRNA ligase, cytoplasmic"/>
    <property type="match status" value="1"/>
</dbReference>
<dbReference type="Pfam" id="PF02272">
    <property type="entry name" value="DHHA1"/>
    <property type="match status" value="1"/>
</dbReference>
<protein>
    <recommendedName>
        <fullName evidence="3">alanine--tRNA ligase</fullName>
        <ecNumber evidence="3">6.1.1.7</ecNumber>
    </recommendedName>
</protein>
<dbReference type="GO" id="GO:0002161">
    <property type="term" value="F:aminoacyl-tRNA deacylase activity"/>
    <property type="evidence" value="ECO:0007669"/>
    <property type="project" value="TreeGrafter"/>
</dbReference>
<comment type="similarity">
    <text evidence="2">Belongs to the class-II aminoacyl-tRNA synthetase family.</text>
</comment>
<keyword evidence="9" id="KW-0067">ATP-binding</keyword>
<dbReference type="GO" id="GO:0046872">
    <property type="term" value="F:metal ion binding"/>
    <property type="evidence" value="ECO:0007669"/>
    <property type="project" value="UniProtKB-KW"/>
</dbReference>
<comment type="cofactor">
    <cofactor evidence="1">
        <name>Zn(2+)</name>
        <dbReference type="ChEBI" id="CHEBI:29105"/>
    </cofactor>
</comment>
<keyword evidence="4" id="KW-0820">tRNA-binding</keyword>
<keyword evidence="15" id="KW-1185">Reference proteome</keyword>
<evidence type="ECO:0000256" key="6">
    <source>
        <dbReference type="ARBA" id="ARBA00022723"/>
    </source>
</evidence>
<dbReference type="InterPro" id="IPR012947">
    <property type="entry name" value="tRNA_SAD"/>
</dbReference>
<reference evidence="14" key="1">
    <citation type="submission" date="2020-11" db="EMBL/GenBank/DDBJ databases">
        <authorList>
            <person name="Tran Van P."/>
        </authorList>
    </citation>
    <scope>NUCLEOTIDE SEQUENCE</scope>
</reference>
<dbReference type="InterPro" id="IPR050058">
    <property type="entry name" value="Ala-tRNA_ligase"/>
</dbReference>
<dbReference type="OrthoDB" id="2423964at2759"/>
<proteinExistence type="inferred from homology"/>
<keyword evidence="12" id="KW-0030">Aminoacyl-tRNA synthetase</keyword>
<dbReference type="GO" id="GO:0000049">
    <property type="term" value="F:tRNA binding"/>
    <property type="evidence" value="ECO:0007669"/>
    <property type="project" value="UniProtKB-KW"/>
</dbReference>
<dbReference type="GO" id="GO:0005524">
    <property type="term" value="F:ATP binding"/>
    <property type="evidence" value="ECO:0007669"/>
    <property type="project" value="UniProtKB-KW"/>
</dbReference>
<dbReference type="SUPFAM" id="SSF55186">
    <property type="entry name" value="ThrRS/AlaRS common domain"/>
    <property type="match status" value="1"/>
</dbReference>
<evidence type="ECO:0000313" key="15">
    <source>
        <dbReference type="Proteomes" id="UP000677054"/>
    </source>
</evidence>
<evidence type="ECO:0000256" key="10">
    <source>
        <dbReference type="ARBA" id="ARBA00022884"/>
    </source>
</evidence>
<dbReference type="InterPro" id="IPR018163">
    <property type="entry name" value="Thr/Ala-tRNA-synth_IIc_edit"/>
</dbReference>
<feature type="domain" description="Alanyl-transfer RNA synthetases family profile" evidence="13">
    <location>
        <begin position="1"/>
        <end position="108"/>
    </location>
</feature>
<dbReference type="AlphaFoldDB" id="A0A7R9AI75"/>
<evidence type="ECO:0000256" key="11">
    <source>
        <dbReference type="ARBA" id="ARBA00022917"/>
    </source>
</evidence>
<evidence type="ECO:0000256" key="7">
    <source>
        <dbReference type="ARBA" id="ARBA00022741"/>
    </source>
</evidence>
<evidence type="ECO:0000259" key="13">
    <source>
        <dbReference type="PROSITE" id="PS50860"/>
    </source>
</evidence>
<keyword evidence="7" id="KW-0547">Nucleotide-binding</keyword>
<dbReference type="PANTHER" id="PTHR11777:SF9">
    <property type="entry name" value="ALANINE--TRNA LIGASE, CYTOPLASMIC"/>
    <property type="match status" value="1"/>
</dbReference>
<evidence type="ECO:0000256" key="3">
    <source>
        <dbReference type="ARBA" id="ARBA00013168"/>
    </source>
</evidence>
<dbReference type="EMBL" id="LR912170">
    <property type="protein sequence ID" value="CAD7254782.1"/>
    <property type="molecule type" value="Genomic_DNA"/>
</dbReference>
<dbReference type="GO" id="GO:0004813">
    <property type="term" value="F:alanine-tRNA ligase activity"/>
    <property type="evidence" value="ECO:0007669"/>
    <property type="project" value="UniProtKB-EC"/>
</dbReference>
<dbReference type="EMBL" id="CAJPEV010012652">
    <property type="protein sequence ID" value="CAG0906543.1"/>
    <property type="molecule type" value="Genomic_DNA"/>
</dbReference>
<dbReference type="GO" id="GO:0006419">
    <property type="term" value="P:alanyl-tRNA aminoacylation"/>
    <property type="evidence" value="ECO:0007669"/>
    <property type="project" value="InterPro"/>
</dbReference>
<accession>A0A7R9AI75</accession>
<organism evidence="14">
    <name type="scientific">Darwinula stevensoni</name>
    <dbReference type="NCBI Taxonomy" id="69355"/>
    <lineage>
        <taxon>Eukaryota</taxon>
        <taxon>Metazoa</taxon>
        <taxon>Ecdysozoa</taxon>
        <taxon>Arthropoda</taxon>
        <taxon>Crustacea</taxon>
        <taxon>Oligostraca</taxon>
        <taxon>Ostracoda</taxon>
        <taxon>Podocopa</taxon>
        <taxon>Podocopida</taxon>
        <taxon>Darwinulocopina</taxon>
        <taxon>Darwinuloidea</taxon>
        <taxon>Darwinulidae</taxon>
        <taxon>Darwinula</taxon>
    </lineage>
</organism>
<dbReference type="Gene3D" id="3.10.310.40">
    <property type="match status" value="1"/>
</dbReference>
<dbReference type="InterPro" id="IPR003156">
    <property type="entry name" value="DHHA1_dom"/>
</dbReference>
<evidence type="ECO:0000256" key="12">
    <source>
        <dbReference type="ARBA" id="ARBA00023146"/>
    </source>
</evidence>
<dbReference type="PANTHER" id="PTHR11777">
    <property type="entry name" value="ALANYL-TRNA SYNTHETASE"/>
    <property type="match status" value="1"/>
</dbReference>
<keyword evidence="5" id="KW-0436">Ligase</keyword>
<keyword evidence="6" id="KW-0479">Metal-binding</keyword>
<name>A0A7R9AI75_9CRUS</name>
<dbReference type="EC" id="6.1.1.7" evidence="3"/>
<dbReference type="PROSITE" id="PS50860">
    <property type="entry name" value="AA_TRNA_LIGASE_II_ALA"/>
    <property type="match status" value="1"/>
</dbReference>
<evidence type="ECO:0000313" key="14">
    <source>
        <dbReference type="EMBL" id="CAD7254782.1"/>
    </source>
</evidence>
<evidence type="ECO:0000256" key="2">
    <source>
        <dbReference type="ARBA" id="ARBA00008226"/>
    </source>
</evidence>
<evidence type="ECO:0000256" key="1">
    <source>
        <dbReference type="ARBA" id="ARBA00001947"/>
    </source>
</evidence>
<keyword evidence="10" id="KW-0694">RNA-binding</keyword>
<dbReference type="InterPro" id="IPR018165">
    <property type="entry name" value="Ala-tRNA-synth_IIc_core"/>
</dbReference>
<dbReference type="Proteomes" id="UP000677054">
    <property type="component" value="Unassembled WGS sequence"/>
</dbReference>
<evidence type="ECO:0000256" key="4">
    <source>
        <dbReference type="ARBA" id="ARBA00022555"/>
    </source>
</evidence>
<dbReference type="FunFam" id="3.30.54.20:FF:000001">
    <property type="entry name" value="Alanine--tRNA ligase"/>
    <property type="match status" value="1"/>
</dbReference>
<dbReference type="Gene3D" id="3.30.980.10">
    <property type="entry name" value="Threonyl-trna Synthetase, Chain A, domain 2"/>
    <property type="match status" value="1"/>
</dbReference>